<proteinExistence type="predicted"/>
<evidence type="ECO:0000259" key="2">
    <source>
        <dbReference type="Pfam" id="PF04149"/>
    </source>
</evidence>
<dbReference type="Proteomes" id="UP001432222">
    <property type="component" value="Chromosome"/>
</dbReference>
<feature type="compositionally biased region" description="Basic and acidic residues" evidence="1">
    <location>
        <begin position="1"/>
        <end position="12"/>
    </location>
</feature>
<protein>
    <submittedName>
        <fullName evidence="3">DUF397 domain-containing protein</fullName>
    </submittedName>
</protein>
<organism evidence="3 4">
    <name type="scientific">Kitasatospora purpeofusca</name>
    <dbReference type="NCBI Taxonomy" id="67352"/>
    <lineage>
        <taxon>Bacteria</taxon>
        <taxon>Bacillati</taxon>
        <taxon>Actinomycetota</taxon>
        <taxon>Actinomycetes</taxon>
        <taxon>Kitasatosporales</taxon>
        <taxon>Streptomycetaceae</taxon>
        <taxon>Kitasatospora</taxon>
    </lineage>
</organism>
<name>A0ABZ1UAA6_9ACTN</name>
<evidence type="ECO:0000256" key="1">
    <source>
        <dbReference type="SAM" id="MobiDB-lite"/>
    </source>
</evidence>
<feature type="region of interest" description="Disordered" evidence="1">
    <location>
        <begin position="1"/>
        <end position="23"/>
    </location>
</feature>
<dbReference type="InterPro" id="IPR007278">
    <property type="entry name" value="DUF397"/>
</dbReference>
<reference evidence="3" key="1">
    <citation type="submission" date="2022-10" db="EMBL/GenBank/DDBJ databases">
        <title>The complete genomes of actinobacterial strains from the NBC collection.</title>
        <authorList>
            <person name="Joergensen T.S."/>
            <person name="Alvarez Arevalo M."/>
            <person name="Sterndorff E.B."/>
            <person name="Faurdal D."/>
            <person name="Vuksanovic O."/>
            <person name="Mourched A.-S."/>
            <person name="Charusanti P."/>
            <person name="Shaw S."/>
            <person name="Blin K."/>
            <person name="Weber T."/>
        </authorList>
    </citation>
    <scope>NUCLEOTIDE SEQUENCE</scope>
    <source>
        <strain evidence="3">NBC_00222</strain>
    </source>
</reference>
<dbReference type="RefSeq" id="WP_328957714.1">
    <property type="nucleotide sequence ID" value="NZ_CP108110.1"/>
</dbReference>
<dbReference type="EMBL" id="CP108110">
    <property type="protein sequence ID" value="WUQ87154.1"/>
    <property type="molecule type" value="Genomic_DNA"/>
</dbReference>
<evidence type="ECO:0000313" key="3">
    <source>
        <dbReference type="EMBL" id="WUQ87154.1"/>
    </source>
</evidence>
<gene>
    <name evidence="3" type="ORF">OHA16_31870</name>
</gene>
<evidence type="ECO:0000313" key="4">
    <source>
        <dbReference type="Proteomes" id="UP001432222"/>
    </source>
</evidence>
<feature type="domain" description="DUF397" evidence="2">
    <location>
        <begin position="15"/>
        <end position="68"/>
    </location>
</feature>
<sequence>MSEKHDPYDHSPAEAAWSKSPFSGESNGNCVVVARFPNGDVWVGDDKNPERPHLAFDRAEWTAFVKAIETQAPNFTV</sequence>
<dbReference type="Pfam" id="PF04149">
    <property type="entry name" value="DUF397"/>
    <property type="match status" value="1"/>
</dbReference>
<accession>A0ABZ1UAA6</accession>
<keyword evidence="4" id="KW-1185">Reference proteome</keyword>